<evidence type="ECO:0000256" key="16">
    <source>
        <dbReference type="ARBA" id="ARBA00034617"/>
    </source>
</evidence>
<dbReference type="SMART" id="SM00487">
    <property type="entry name" value="DEXDc"/>
    <property type="match status" value="1"/>
</dbReference>
<dbReference type="GO" id="GO:0006260">
    <property type="term" value="P:DNA replication"/>
    <property type="evidence" value="ECO:0007669"/>
    <property type="project" value="UniProtKB-KW"/>
</dbReference>
<dbReference type="GO" id="GO:0005737">
    <property type="term" value="C:cytoplasm"/>
    <property type="evidence" value="ECO:0007669"/>
    <property type="project" value="TreeGrafter"/>
</dbReference>
<dbReference type="PANTHER" id="PTHR13710:SF153">
    <property type="entry name" value="RECQ-LIKE DNA HELICASE BLM"/>
    <property type="match status" value="1"/>
</dbReference>
<dbReference type="InterPro" id="IPR036388">
    <property type="entry name" value="WH-like_DNA-bd_sf"/>
</dbReference>
<dbReference type="GO" id="GO:0003677">
    <property type="term" value="F:DNA binding"/>
    <property type="evidence" value="ECO:0007669"/>
    <property type="project" value="UniProtKB-KW"/>
</dbReference>
<keyword evidence="5" id="KW-0479">Metal-binding</keyword>
<dbReference type="EC" id="5.6.2.4" evidence="18"/>
<dbReference type="InterPro" id="IPR014001">
    <property type="entry name" value="Helicase_ATP-bd"/>
</dbReference>
<evidence type="ECO:0000256" key="8">
    <source>
        <dbReference type="ARBA" id="ARBA00022801"/>
    </source>
</evidence>
<dbReference type="FunFam" id="3.40.50.300:FF:000340">
    <property type="entry name" value="Bloom syndrome, RecQ helicase"/>
    <property type="match status" value="1"/>
</dbReference>
<evidence type="ECO:0000256" key="17">
    <source>
        <dbReference type="ARBA" id="ARBA00049360"/>
    </source>
</evidence>
<dbReference type="InterPro" id="IPR027417">
    <property type="entry name" value="P-loop_NTPase"/>
</dbReference>
<dbReference type="GO" id="GO:0009378">
    <property type="term" value="F:four-way junction helicase activity"/>
    <property type="evidence" value="ECO:0007669"/>
    <property type="project" value="TreeGrafter"/>
</dbReference>
<protein>
    <recommendedName>
        <fullName evidence="18">ATP-dependent DNA helicase</fullName>
        <ecNumber evidence="18">5.6.2.4</ecNumber>
    </recommendedName>
</protein>
<dbReference type="EMBL" id="OC860989">
    <property type="protein sequence ID" value="CAD7629068.1"/>
    <property type="molecule type" value="Genomic_DNA"/>
</dbReference>
<evidence type="ECO:0000256" key="6">
    <source>
        <dbReference type="ARBA" id="ARBA00022741"/>
    </source>
</evidence>
<keyword evidence="6 18" id="KW-0547">Nucleotide-binding</keyword>
<feature type="domain" description="Helicase C-terminal" evidence="21">
    <location>
        <begin position="471"/>
        <end position="620"/>
    </location>
</feature>
<keyword evidence="23" id="KW-1185">Reference proteome</keyword>
<proteinExistence type="inferred from homology"/>
<dbReference type="GO" id="GO:0000724">
    <property type="term" value="P:double-strand break repair via homologous recombination"/>
    <property type="evidence" value="ECO:0007669"/>
    <property type="project" value="TreeGrafter"/>
</dbReference>
<dbReference type="NCBIfam" id="TIGR00614">
    <property type="entry name" value="recQ_fam"/>
    <property type="match status" value="1"/>
</dbReference>
<dbReference type="InterPro" id="IPR004589">
    <property type="entry name" value="DNA_helicase_ATP-dep_RecQ"/>
</dbReference>
<feature type="compositionally biased region" description="Basic residues" evidence="19">
    <location>
        <begin position="861"/>
        <end position="870"/>
    </location>
</feature>
<dbReference type="GO" id="GO:0005634">
    <property type="term" value="C:nucleus"/>
    <property type="evidence" value="ECO:0007669"/>
    <property type="project" value="UniProtKB-SubCell"/>
</dbReference>
<evidence type="ECO:0000256" key="12">
    <source>
        <dbReference type="ARBA" id="ARBA00023125"/>
    </source>
</evidence>
<comment type="catalytic activity">
    <reaction evidence="16 18">
        <text>Couples ATP hydrolysis with the unwinding of duplex DNA by translocating in the 3'-5' direction.</text>
        <dbReference type="EC" id="5.6.2.4"/>
    </reaction>
</comment>
<keyword evidence="8 18" id="KW-0378">Hydrolase</keyword>
<evidence type="ECO:0000259" key="21">
    <source>
        <dbReference type="PROSITE" id="PS51194"/>
    </source>
</evidence>
<dbReference type="PROSITE" id="PS51194">
    <property type="entry name" value="HELICASE_CTER"/>
    <property type="match status" value="1"/>
</dbReference>
<dbReference type="GO" id="GO:0043138">
    <property type="term" value="F:3'-5' DNA helicase activity"/>
    <property type="evidence" value="ECO:0007669"/>
    <property type="project" value="UniProtKB-EC"/>
</dbReference>
<dbReference type="SMART" id="SM00490">
    <property type="entry name" value="HELICc"/>
    <property type="match status" value="1"/>
</dbReference>
<sequence>MKSCIDDNKVVDVNQMSAFLDIRTKIISRLTPQSSGSVVSETQQSDNYVMSHRFEDLSSDKPTDEVVNDLDPFDDDFEQHVEGLNFNDLVSDPQLKDSVTKPMDQSIIDLCDNNSEEYVSMPSPFSEDSVIISAEIECKSSGNYKDNYNDIEVIDDMEDFERNVWPDRTDINDTSFDLYETNSDYNNLNNGFESEKTTPIEYDFNKSIDQTNGHKTNLNTSSDGKFVGIYKNDGNDSYLKRTNFPHSVEMERKFRQFFNLKTFRSNQMEAINAALLGMDCLILMPTGGGKSLCYQLPAVVSKGVTIVVSPLKSLIMDQVEKITSKGDGMAKALTGDMDAHESSLVYSDLRCKEPTIKLLFVTPEKISASTALISVFHDLRAKQMLSRFVIDEAHCVSQWGHDFRPDYQRLSVLREQFPSVPIMALTATATQKVRLDILAQLGIDKTSTKWFMQSFNRPNLKFEVRPKTRTSYEEIKFLLKNDFRSKCGIIYCLSRKECDNLSVKLAGDQIKARSYHAGLSDGDRKRIQEDWIKNRYHVICATIAFGMGIDKADVRFVIHNSMPKSIEGYYQEVGRAGRDGDIAHCILYYSGNDFQTWKKILAKSSKGRIRDVFMKYLYLTEFYCNNKAECRRVQLLRYFGEVFAAENCNKNLLTVCDNCLESKDLYHSIDITEDVKSILQSIETLVGKFGQTRKENIPLTKVFPIFYGSDKLESRYTKVSMHLKGKRFCRTDADRLFKNLICDKYLSEDTTISNPKGILIAHSYIKLGEKAKDILYNGQRFNFLVLKRNSNFRGELSVGGSSGSPYSGASTSTKGWGQYKAKPTRKPTSKPTSASNSKYFNSSSKPASSFGYKTGSFISVPKRKPKKPQL</sequence>
<dbReference type="EMBL" id="CAJPIZ010006414">
    <property type="protein sequence ID" value="CAG2109498.1"/>
    <property type="molecule type" value="Genomic_DNA"/>
</dbReference>
<keyword evidence="9 18" id="KW-0347">Helicase</keyword>
<dbReference type="GO" id="GO:0007131">
    <property type="term" value="P:reciprocal meiotic recombination"/>
    <property type="evidence" value="ECO:0007669"/>
    <property type="project" value="UniProtKB-ARBA"/>
</dbReference>
<keyword evidence="13" id="KW-0234">DNA repair</keyword>
<feature type="compositionally biased region" description="Low complexity" evidence="19">
    <location>
        <begin position="833"/>
        <end position="845"/>
    </location>
</feature>
<dbReference type="Gene3D" id="1.10.10.10">
    <property type="entry name" value="Winged helix-like DNA-binding domain superfamily/Winged helix DNA-binding domain"/>
    <property type="match status" value="1"/>
</dbReference>
<dbReference type="Proteomes" id="UP000759131">
    <property type="component" value="Unassembled WGS sequence"/>
</dbReference>
<dbReference type="OrthoDB" id="10261556at2759"/>
<gene>
    <name evidence="22" type="ORF">OSB1V03_LOCUS9485</name>
</gene>
<comment type="cofactor">
    <cofactor evidence="1">
        <name>Zn(2+)</name>
        <dbReference type="ChEBI" id="CHEBI:29105"/>
    </cofactor>
</comment>
<keyword evidence="10" id="KW-0862">Zinc</keyword>
<dbReference type="GO" id="GO:0005694">
    <property type="term" value="C:chromosome"/>
    <property type="evidence" value="ECO:0007669"/>
    <property type="project" value="TreeGrafter"/>
</dbReference>
<evidence type="ECO:0000256" key="4">
    <source>
        <dbReference type="ARBA" id="ARBA00022705"/>
    </source>
</evidence>
<dbReference type="FunFam" id="3.40.50.300:FF:000537">
    <property type="entry name" value="Bloom syndrome RecQ-like helicase"/>
    <property type="match status" value="1"/>
</dbReference>
<evidence type="ECO:0000313" key="23">
    <source>
        <dbReference type="Proteomes" id="UP000759131"/>
    </source>
</evidence>
<dbReference type="InterPro" id="IPR011545">
    <property type="entry name" value="DEAD/DEAH_box_helicase_dom"/>
</dbReference>
<keyword evidence="4" id="KW-0235">DNA replication</keyword>
<comment type="catalytic activity">
    <reaction evidence="17 18">
        <text>ATP + H2O = ADP + phosphate + H(+)</text>
        <dbReference type="Rhea" id="RHEA:13065"/>
        <dbReference type="ChEBI" id="CHEBI:15377"/>
        <dbReference type="ChEBI" id="CHEBI:15378"/>
        <dbReference type="ChEBI" id="CHEBI:30616"/>
        <dbReference type="ChEBI" id="CHEBI:43474"/>
        <dbReference type="ChEBI" id="CHEBI:456216"/>
    </reaction>
</comment>
<keyword evidence="12" id="KW-0238">DNA-binding</keyword>
<dbReference type="PROSITE" id="PS51192">
    <property type="entry name" value="HELICASE_ATP_BIND_1"/>
    <property type="match status" value="1"/>
</dbReference>
<dbReference type="Pfam" id="PF00270">
    <property type="entry name" value="DEAD"/>
    <property type="match status" value="1"/>
</dbReference>
<evidence type="ECO:0000256" key="13">
    <source>
        <dbReference type="ARBA" id="ARBA00023204"/>
    </source>
</evidence>
<evidence type="ECO:0000256" key="11">
    <source>
        <dbReference type="ARBA" id="ARBA00022840"/>
    </source>
</evidence>
<feature type="compositionally biased region" description="Low complexity" evidence="19">
    <location>
        <begin position="803"/>
        <end position="812"/>
    </location>
</feature>
<dbReference type="Gene3D" id="3.40.50.300">
    <property type="entry name" value="P-loop containing nucleotide triphosphate hydrolases"/>
    <property type="match status" value="2"/>
</dbReference>
<accession>A0A7R9KVY1</accession>
<evidence type="ECO:0000256" key="10">
    <source>
        <dbReference type="ARBA" id="ARBA00022833"/>
    </source>
</evidence>
<dbReference type="InterPro" id="IPR001650">
    <property type="entry name" value="Helicase_C-like"/>
</dbReference>
<dbReference type="Pfam" id="PF09382">
    <property type="entry name" value="RQC"/>
    <property type="match status" value="1"/>
</dbReference>
<evidence type="ECO:0000256" key="1">
    <source>
        <dbReference type="ARBA" id="ARBA00001947"/>
    </source>
</evidence>
<dbReference type="GO" id="GO:0046872">
    <property type="term" value="F:metal ion binding"/>
    <property type="evidence" value="ECO:0007669"/>
    <property type="project" value="UniProtKB-KW"/>
</dbReference>
<evidence type="ECO:0000256" key="19">
    <source>
        <dbReference type="SAM" id="MobiDB-lite"/>
    </source>
</evidence>
<evidence type="ECO:0000256" key="7">
    <source>
        <dbReference type="ARBA" id="ARBA00022763"/>
    </source>
</evidence>
<dbReference type="CDD" id="cd18794">
    <property type="entry name" value="SF2_C_RecQ"/>
    <property type="match status" value="1"/>
</dbReference>
<dbReference type="GO" id="GO:0005524">
    <property type="term" value="F:ATP binding"/>
    <property type="evidence" value="ECO:0007669"/>
    <property type="project" value="UniProtKB-KW"/>
</dbReference>
<evidence type="ECO:0000256" key="14">
    <source>
        <dbReference type="ARBA" id="ARBA00023235"/>
    </source>
</evidence>
<keyword evidence="15 18" id="KW-0539">Nucleus</keyword>
<feature type="domain" description="Helicase ATP-binding" evidence="20">
    <location>
        <begin position="271"/>
        <end position="447"/>
    </location>
</feature>
<dbReference type="PANTHER" id="PTHR13710">
    <property type="entry name" value="DNA HELICASE RECQ FAMILY MEMBER"/>
    <property type="match status" value="1"/>
</dbReference>
<feature type="region of interest" description="Disordered" evidence="19">
    <location>
        <begin position="796"/>
        <end position="870"/>
    </location>
</feature>
<name>A0A7R9KVY1_9ACAR</name>
<keyword evidence="14" id="KW-0413">Isomerase</keyword>
<dbReference type="InterPro" id="IPR018982">
    <property type="entry name" value="RQC_domain"/>
</dbReference>
<dbReference type="PROSITE" id="PS00690">
    <property type="entry name" value="DEAH_ATP_HELICASE"/>
    <property type="match status" value="1"/>
</dbReference>
<organism evidence="22">
    <name type="scientific">Medioppia subpectinata</name>
    <dbReference type="NCBI Taxonomy" id="1979941"/>
    <lineage>
        <taxon>Eukaryota</taxon>
        <taxon>Metazoa</taxon>
        <taxon>Ecdysozoa</taxon>
        <taxon>Arthropoda</taxon>
        <taxon>Chelicerata</taxon>
        <taxon>Arachnida</taxon>
        <taxon>Acari</taxon>
        <taxon>Acariformes</taxon>
        <taxon>Sarcoptiformes</taxon>
        <taxon>Oribatida</taxon>
        <taxon>Brachypylina</taxon>
        <taxon>Oppioidea</taxon>
        <taxon>Oppiidae</taxon>
        <taxon>Medioppia</taxon>
    </lineage>
</organism>
<comment type="subcellular location">
    <subcellularLocation>
        <location evidence="2 18">Nucleus</location>
    </subcellularLocation>
</comment>
<keyword evidence="11 18" id="KW-0067">ATP-binding</keyword>
<evidence type="ECO:0000256" key="18">
    <source>
        <dbReference type="RuleBase" id="RU364117"/>
    </source>
</evidence>
<evidence type="ECO:0000313" key="22">
    <source>
        <dbReference type="EMBL" id="CAD7629068.1"/>
    </source>
</evidence>
<evidence type="ECO:0000256" key="15">
    <source>
        <dbReference type="ARBA" id="ARBA00023242"/>
    </source>
</evidence>
<keyword evidence="7" id="KW-0227">DNA damage</keyword>
<dbReference type="GO" id="GO:0016787">
    <property type="term" value="F:hydrolase activity"/>
    <property type="evidence" value="ECO:0007669"/>
    <property type="project" value="UniProtKB-KW"/>
</dbReference>
<dbReference type="SUPFAM" id="SSF52540">
    <property type="entry name" value="P-loop containing nucleoside triphosphate hydrolases"/>
    <property type="match status" value="1"/>
</dbReference>
<evidence type="ECO:0000256" key="9">
    <source>
        <dbReference type="ARBA" id="ARBA00022806"/>
    </source>
</evidence>
<dbReference type="AlphaFoldDB" id="A0A7R9KVY1"/>
<evidence type="ECO:0000256" key="2">
    <source>
        <dbReference type="ARBA" id="ARBA00004123"/>
    </source>
</evidence>
<dbReference type="SMART" id="SM00956">
    <property type="entry name" value="RQC"/>
    <property type="match status" value="1"/>
</dbReference>
<evidence type="ECO:0000259" key="20">
    <source>
        <dbReference type="PROSITE" id="PS51192"/>
    </source>
</evidence>
<evidence type="ECO:0000256" key="5">
    <source>
        <dbReference type="ARBA" id="ARBA00022723"/>
    </source>
</evidence>
<dbReference type="Pfam" id="PF00271">
    <property type="entry name" value="Helicase_C"/>
    <property type="match status" value="1"/>
</dbReference>
<reference evidence="22" key="1">
    <citation type="submission" date="2020-11" db="EMBL/GenBank/DDBJ databases">
        <authorList>
            <person name="Tran Van P."/>
        </authorList>
    </citation>
    <scope>NUCLEOTIDE SEQUENCE</scope>
</reference>
<dbReference type="InterPro" id="IPR032284">
    <property type="entry name" value="RecQ_Zn-bd"/>
</dbReference>
<comment type="similarity">
    <text evidence="3 18">Belongs to the helicase family. RecQ subfamily.</text>
</comment>
<dbReference type="InterPro" id="IPR002464">
    <property type="entry name" value="DNA/RNA_helicase_DEAH_CS"/>
</dbReference>
<dbReference type="Pfam" id="PF16124">
    <property type="entry name" value="RecQ_Zn_bind"/>
    <property type="match status" value="1"/>
</dbReference>
<evidence type="ECO:0000256" key="3">
    <source>
        <dbReference type="ARBA" id="ARBA00005446"/>
    </source>
</evidence>